<dbReference type="OrthoDB" id="3342934at2759"/>
<accession>A0A9P6AYN1</accession>
<evidence type="ECO:0008006" key="4">
    <source>
        <dbReference type="Google" id="ProtNLM"/>
    </source>
</evidence>
<gene>
    <name evidence="2" type="ORF">BS47DRAFT_1342982</name>
</gene>
<feature type="signal peptide" evidence="1">
    <location>
        <begin position="1"/>
        <end position="20"/>
    </location>
</feature>
<evidence type="ECO:0000256" key="1">
    <source>
        <dbReference type="SAM" id="SignalP"/>
    </source>
</evidence>
<keyword evidence="1" id="KW-0732">Signal</keyword>
<evidence type="ECO:0000313" key="3">
    <source>
        <dbReference type="Proteomes" id="UP000886523"/>
    </source>
</evidence>
<organism evidence="2 3">
    <name type="scientific">Hydnum rufescens UP504</name>
    <dbReference type="NCBI Taxonomy" id="1448309"/>
    <lineage>
        <taxon>Eukaryota</taxon>
        <taxon>Fungi</taxon>
        <taxon>Dikarya</taxon>
        <taxon>Basidiomycota</taxon>
        <taxon>Agaricomycotina</taxon>
        <taxon>Agaricomycetes</taxon>
        <taxon>Cantharellales</taxon>
        <taxon>Hydnaceae</taxon>
        <taxon>Hydnum</taxon>
    </lineage>
</organism>
<evidence type="ECO:0000313" key="2">
    <source>
        <dbReference type="EMBL" id="KAF9514428.1"/>
    </source>
</evidence>
<dbReference type="AlphaFoldDB" id="A0A9P6AYN1"/>
<comment type="caution">
    <text evidence="2">The sequence shown here is derived from an EMBL/GenBank/DDBJ whole genome shotgun (WGS) entry which is preliminary data.</text>
</comment>
<sequence>MLSKITTLGFLAAVASYASAESHTVTFTNSCGFGVQPVICSNSISGYCTSPGYLNPGASNSYTHSGPFVSWISYGQGNGIHCQTNGENCLITEGTLQNLNPCYGMTLIPPHAFNFGNSFVCPASLYMPLNFAPTIMFGICNPLIPP</sequence>
<reference evidence="2" key="1">
    <citation type="journal article" date="2020" name="Nat. Commun.">
        <title>Large-scale genome sequencing of mycorrhizal fungi provides insights into the early evolution of symbiotic traits.</title>
        <authorList>
            <person name="Miyauchi S."/>
            <person name="Kiss E."/>
            <person name="Kuo A."/>
            <person name="Drula E."/>
            <person name="Kohler A."/>
            <person name="Sanchez-Garcia M."/>
            <person name="Morin E."/>
            <person name="Andreopoulos B."/>
            <person name="Barry K.W."/>
            <person name="Bonito G."/>
            <person name="Buee M."/>
            <person name="Carver A."/>
            <person name="Chen C."/>
            <person name="Cichocki N."/>
            <person name="Clum A."/>
            <person name="Culley D."/>
            <person name="Crous P.W."/>
            <person name="Fauchery L."/>
            <person name="Girlanda M."/>
            <person name="Hayes R.D."/>
            <person name="Keri Z."/>
            <person name="LaButti K."/>
            <person name="Lipzen A."/>
            <person name="Lombard V."/>
            <person name="Magnuson J."/>
            <person name="Maillard F."/>
            <person name="Murat C."/>
            <person name="Nolan M."/>
            <person name="Ohm R.A."/>
            <person name="Pangilinan J."/>
            <person name="Pereira M.F."/>
            <person name="Perotto S."/>
            <person name="Peter M."/>
            <person name="Pfister S."/>
            <person name="Riley R."/>
            <person name="Sitrit Y."/>
            <person name="Stielow J.B."/>
            <person name="Szollosi G."/>
            <person name="Zifcakova L."/>
            <person name="Stursova M."/>
            <person name="Spatafora J.W."/>
            <person name="Tedersoo L."/>
            <person name="Vaario L.M."/>
            <person name="Yamada A."/>
            <person name="Yan M."/>
            <person name="Wang P."/>
            <person name="Xu J."/>
            <person name="Bruns T."/>
            <person name="Baldrian P."/>
            <person name="Vilgalys R."/>
            <person name="Dunand C."/>
            <person name="Henrissat B."/>
            <person name="Grigoriev I.V."/>
            <person name="Hibbett D."/>
            <person name="Nagy L.G."/>
            <person name="Martin F.M."/>
        </authorList>
    </citation>
    <scope>NUCLEOTIDE SEQUENCE</scope>
    <source>
        <strain evidence="2">UP504</strain>
    </source>
</reference>
<dbReference type="Proteomes" id="UP000886523">
    <property type="component" value="Unassembled WGS sequence"/>
</dbReference>
<dbReference type="EMBL" id="MU128960">
    <property type="protein sequence ID" value="KAF9514428.1"/>
    <property type="molecule type" value="Genomic_DNA"/>
</dbReference>
<protein>
    <recommendedName>
        <fullName evidence="4">Secreted protein</fullName>
    </recommendedName>
</protein>
<proteinExistence type="predicted"/>
<keyword evidence="3" id="KW-1185">Reference proteome</keyword>
<feature type="chain" id="PRO_5040109975" description="Secreted protein" evidence="1">
    <location>
        <begin position="21"/>
        <end position="146"/>
    </location>
</feature>
<name>A0A9P6AYN1_9AGAM</name>